<protein>
    <submittedName>
        <fullName evidence="2">Genomic scaffold, ProqFM164S03</fullName>
    </submittedName>
</protein>
<dbReference type="AlphaFoldDB" id="W6QYG5"/>
<evidence type="ECO:0000313" key="2">
    <source>
        <dbReference type="EMBL" id="CDM34592.1"/>
    </source>
</evidence>
<dbReference type="EMBL" id="HG792017">
    <property type="protein sequence ID" value="CDM34592.1"/>
    <property type="molecule type" value="Genomic_DNA"/>
</dbReference>
<feature type="chain" id="PRO_5004880581" evidence="1">
    <location>
        <begin position="19"/>
        <end position="45"/>
    </location>
</feature>
<gene>
    <name evidence="2" type="ORF">PROQFM164_S03g001316</name>
</gene>
<keyword evidence="3" id="KW-1185">Reference proteome</keyword>
<feature type="signal peptide" evidence="1">
    <location>
        <begin position="1"/>
        <end position="18"/>
    </location>
</feature>
<proteinExistence type="predicted"/>
<name>W6QYG5_PENRF</name>
<keyword evidence="1" id="KW-0732">Signal</keyword>
<evidence type="ECO:0000313" key="3">
    <source>
        <dbReference type="Proteomes" id="UP000030686"/>
    </source>
</evidence>
<reference evidence="2" key="1">
    <citation type="journal article" date="2014" name="Nat. Commun.">
        <title>Multiple recent horizontal transfers of a large genomic region in cheese making fungi.</title>
        <authorList>
            <person name="Cheeseman K."/>
            <person name="Ropars J."/>
            <person name="Renault P."/>
            <person name="Dupont J."/>
            <person name="Gouzy J."/>
            <person name="Branca A."/>
            <person name="Abraham A.L."/>
            <person name="Ceppi M."/>
            <person name="Conseiller E."/>
            <person name="Debuchy R."/>
            <person name="Malagnac F."/>
            <person name="Goarin A."/>
            <person name="Silar P."/>
            <person name="Lacoste S."/>
            <person name="Sallet E."/>
            <person name="Bensimon A."/>
            <person name="Giraud T."/>
            <person name="Brygoo Y."/>
        </authorList>
    </citation>
    <scope>NUCLEOTIDE SEQUENCE [LARGE SCALE GENOMIC DNA]</scope>
    <source>
        <strain evidence="2">FM164</strain>
    </source>
</reference>
<sequence>MFDRTICCSFLLLALSTAMVIREEGVESLVAKLVRLAEEKRRVIE</sequence>
<organism evidence="2 3">
    <name type="scientific">Penicillium roqueforti (strain FM164)</name>
    <dbReference type="NCBI Taxonomy" id="1365484"/>
    <lineage>
        <taxon>Eukaryota</taxon>
        <taxon>Fungi</taxon>
        <taxon>Dikarya</taxon>
        <taxon>Ascomycota</taxon>
        <taxon>Pezizomycotina</taxon>
        <taxon>Eurotiomycetes</taxon>
        <taxon>Eurotiomycetidae</taxon>
        <taxon>Eurotiales</taxon>
        <taxon>Aspergillaceae</taxon>
        <taxon>Penicillium</taxon>
    </lineage>
</organism>
<evidence type="ECO:0000256" key="1">
    <source>
        <dbReference type="SAM" id="SignalP"/>
    </source>
</evidence>
<accession>W6QYG5</accession>
<dbReference type="Proteomes" id="UP000030686">
    <property type="component" value="Unassembled WGS sequence"/>
</dbReference>